<dbReference type="SMART" id="SM00953">
    <property type="entry name" value="RES"/>
    <property type="match status" value="1"/>
</dbReference>
<dbReference type="InterPro" id="IPR014914">
    <property type="entry name" value="RES_dom"/>
</dbReference>
<dbReference type="RefSeq" id="WP_183440001.1">
    <property type="nucleotide sequence ID" value="NZ_JACHXD010000002.1"/>
</dbReference>
<reference evidence="2 3" key="1">
    <citation type="submission" date="2020-08" db="EMBL/GenBank/DDBJ databases">
        <title>Genomic Encyclopedia of Type Strains, Phase III (KMG-III): the genomes of soil and plant-associated and newly described type strains.</title>
        <authorList>
            <person name="Whitman W."/>
        </authorList>
    </citation>
    <scope>NUCLEOTIDE SEQUENCE [LARGE SCALE GENOMIC DNA]</scope>
    <source>
        <strain evidence="2 3">CECT 8897</strain>
    </source>
</reference>
<comment type="caution">
    <text evidence="2">The sequence shown here is derived from an EMBL/GenBank/DDBJ whole genome shotgun (WGS) entry which is preliminary data.</text>
</comment>
<proteinExistence type="predicted"/>
<dbReference type="EMBL" id="JACHXD010000002">
    <property type="protein sequence ID" value="MBB3118094.1"/>
    <property type="molecule type" value="Genomic_DNA"/>
</dbReference>
<keyword evidence="3" id="KW-1185">Reference proteome</keyword>
<evidence type="ECO:0000259" key="1">
    <source>
        <dbReference type="SMART" id="SM00953"/>
    </source>
</evidence>
<protein>
    <recommendedName>
        <fullName evidence="1">RES domain-containing protein</fullName>
    </recommendedName>
</protein>
<sequence>MPEAGLIGAPPTQLHLAVTIWKKGELLHRVHQDKYAAAQFNPGLAGNARFSPIQDAQGQPIPTLYGGASFTCAAMETVFHDIPFTAGLKTFDKAKLAGQRHSQLRPQGDLLLADLSSKALRHLGIARKQLIDTEKDQYPLTRPWAAAIHAQRRDIQGLCWTSRQDDEAKAVMLFGDRIAPGLLQAAAPSRSLNSDEQAYGELLDLAALVGVLIVPGRQGKDAG</sequence>
<evidence type="ECO:0000313" key="2">
    <source>
        <dbReference type="EMBL" id="MBB3118094.1"/>
    </source>
</evidence>
<accession>A0A7W5B7Q1</accession>
<feature type="domain" description="RES" evidence="1">
    <location>
        <begin position="40"/>
        <end position="186"/>
    </location>
</feature>
<name>A0A7W5B7Q1_9BURK</name>
<dbReference type="Pfam" id="PF08808">
    <property type="entry name" value="RES"/>
    <property type="match status" value="1"/>
</dbReference>
<dbReference type="AlphaFoldDB" id="A0A7W5B7Q1"/>
<gene>
    <name evidence="2" type="ORF">FHS03_001120</name>
</gene>
<evidence type="ECO:0000313" key="3">
    <source>
        <dbReference type="Proteomes" id="UP000541535"/>
    </source>
</evidence>
<dbReference type="Proteomes" id="UP000541535">
    <property type="component" value="Unassembled WGS sequence"/>
</dbReference>
<organism evidence="2 3">
    <name type="scientific">Pseudoduganella violacea</name>
    <dbReference type="NCBI Taxonomy" id="1715466"/>
    <lineage>
        <taxon>Bacteria</taxon>
        <taxon>Pseudomonadati</taxon>
        <taxon>Pseudomonadota</taxon>
        <taxon>Betaproteobacteria</taxon>
        <taxon>Burkholderiales</taxon>
        <taxon>Oxalobacteraceae</taxon>
        <taxon>Telluria group</taxon>
        <taxon>Pseudoduganella</taxon>
    </lineage>
</organism>